<gene>
    <name evidence="1" type="ORF">GQS65_19205</name>
</gene>
<dbReference type="Proteomes" id="UP000451471">
    <property type="component" value="Unassembled WGS sequence"/>
</dbReference>
<name>A0A6B0GSB4_9EURY</name>
<protein>
    <recommendedName>
        <fullName evidence="3">DUF4177 domain-containing protein</fullName>
    </recommendedName>
</protein>
<comment type="caution">
    <text evidence="1">The sequence shown here is derived from an EMBL/GenBank/DDBJ whole genome shotgun (WGS) entry which is preliminary data.</text>
</comment>
<evidence type="ECO:0000313" key="1">
    <source>
        <dbReference type="EMBL" id="MWG36589.1"/>
    </source>
</evidence>
<dbReference type="AlphaFoldDB" id="A0A6B0GSB4"/>
<organism evidence="1 2">
    <name type="scientific">Halomarina oriensis</name>
    <dbReference type="NCBI Taxonomy" id="671145"/>
    <lineage>
        <taxon>Archaea</taxon>
        <taxon>Methanobacteriati</taxon>
        <taxon>Methanobacteriota</taxon>
        <taxon>Stenosarchaea group</taxon>
        <taxon>Halobacteria</taxon>
        <taxon>Halobacteriales</taxon>
        <taxon>Natronomonadaceae</taxon>
        <taxon>Halomarina</taxon>
    </lineage>
</organism>
<sequence length="54" mass="6136">MSEQRFEYETFEIPRGQLASYADALNEKAANGWQVKYPLMNGGAIQGFLLERPV</sequence>
<evidence type="ECO:0008006" key="3">
    <source>
        <dbReference type="Google" id="ProtNLM"/>
    </source>
</evidence>
<reference evidence="1 2" key="1">
    <citation type="submission" date="2019-12" db="EMBL/GenBank/DDBJ databases">
        <title>Halocatena pleomorpha gen. nov. sp. nov., an extremely halophilic archaeon of family Halobacteriaceae isolated from saltpan soil.</title>
        <authorList>
            <person name="Pal Y."/>
            <person name="Verma A."/>
            <person name="Krishnamurthi S."/>
            <person name="Kumar P."/>
        </authorList>
    </citation>
    <scope>NUCLEOTIDE SEQUENCE [LARGE SCALE GENOMIC DNA]</scope>
    <source>
        <strain evidence="1 2">JCM 16495</strain>
    </source>
</reference>
<evidence type="ECO:0000313" key="2">
    <source>
        <dbReference type="Proteomes" id="UP000451471"/>
    </source>
</evidence>
<proteinExistence type="predicted"/>
<accession>A0A6B0GSB4</accession>
<dbReference type="RefSeq" id="WP_158206240.1">
    <property type="nucleotide sequence ID" value="NZ_WSZK01000036.1"/>
</dbReference>
<dbReference type="EMBL" id="WSZK01000036">
    <property type="protein sequence ID" value="MWG36589.1"/>
    <property type="molecule type" value="Genomic_DNA"/>
</dbReference>
<keyword evidence="2" id="KW-1185">Reference proteome</keyword>